<dbReference type="STRING" id="1797716.A3D07_02260"/>
<reference evidence="1 2" key="1">
    <citation type="journal article" date="2016" name="Nat. Commun.">
        <title>Thousands of microbial genomes shed light on interconnected biogeochemical processes in an aquifer system.</title>
        <authorList>
            <person name="Anantharaman K."/>
            <person name="Brown C.T."/>
            <person name="Hug L.A."/>
            <person name="Sharon I."/>
            <person name="Castelle C.J."/>
            <person name="Probst A.J."/>
            <person name="Thomas B.C."/>
            <person name="Singh A."/>
            <person name="Wilkins M.J."/>
            <person name="Karaoz U."/>
            <person name="Brodie E.L."/>
            <person name="Williams K.H."/>
            <person name="Hubbard S.S."/>
            <person name="Banfield J.F."/>
        </authorList>
    </citation>
    <scope>NUCLEOTIDE SEQUENCE [LARGE SCALE GENOMIC DNA]</scope>
</reference>
<sequence length="124" mass="14401">MTKEFGWRDEHTAHAEMFRFSERVVNEYGPGVDFEHAKDDALTYASLLLEHFWDNRKPKELAEEIEFRKKQILRWTNVLDQAARDNLEPLKEEIEVDAHILIVYGASSEELGKALLNLANSINS</sequence>
<proteinExistence type="predicted"/>
<evidence type="ECO:0000313" key="2">
    <source>
        <dbReference type="Proteomes" id="UP000177124"/>
    </source>
</evidence>
<protein>
    <submittedName>
        <fullName evidence="1">Uncharacterized protein</fullName>
    </submittedName>
</protein>
<dbReference type="AlphaFoldDB" id="A0A1F5GH52"/>
<organism evidence="1 2">
    <name type="scientific">Candidatus Curtissbacteria bacterium RIFCSPHIGHO2_02_FULL_42_15</name>
    <dbReference type="NCBI Taxonomy" id="1797716"/>
    <lineage>
        <taxon>Bacteria</taxon>
        <taxon>Candidatus Curtissiibacteriota</taxon>
    </lineage>
</organism>
<gene>
    <name evidence="1" type="ORF">A3D07_02260</name>
</gene>
<dbReference type="Proteomes" id="UP000177124">
    <property type="component" value="Unassembled WGS sequence"/>
</dbReference>
<name>A0A1F5GH52_9BACT</name>
<dbReference type="EMBL" id="MFBF01000025">
    <property type="protein sequence ID" value="OGD91137.1"/>
    <property type="molecule type" value="Genomic_DNA"/>
</dbReference>
<evidence type="ECO:0000313" key="1">
    <source>
        <dbReference type="EMBL" id="OGD91137.1"/>
    </source>
</evidence>
<accession>A0A1F5GH52</accession>
<comment type="caution">
    <text evidence="1">The sequence shown here is derived from an EMBL/GenBank/DDBJ whole genome shotgun (WGS) entry which is preliminary data.</text>
</comment>